<dbReference type="GO" id="GO:0004175">
    <property type="term" value="F:endopeptidase activity"/>
    <property type="evidence" value="ECO:0007669"/>
    <property type="project" value="UniProtKB-ARBA"/>
</dbReference>
<feature type="transmembrane region" description="Helical" evidence="2">
    <location>
        <begin position="74"/>
        <end position="100"/>
    </location>
</feature>
<feature type="transmembrane region" description="Helical" evidence="2">
    <location>
        <begin position="165"/>
        <end position="187"/>
    </location>
</feature>
<sequence length="227" mass="25813">MEQSNLNRPWLIRRSVQQWLTVVGYLLVWILIGVFSQNVSLVVGAWLLLGGFGLWLLVVLWWQKPLANYSLKQVLWPAFAWGGAIVTVEVVFILAVYLASRGTNANLVQNTNQLVLMVKQMPLVAVYILVIAPILEELVFRVSLFERLVNVFHWFLGGTTRFHKSLIAVAALVTALLFAQVHSGIILPQYVLISLILQYLYCHYRNPWVNIFAHIGLNFLTLGFLLV</sequence>
<evidence type="ECO:0000313" key="5">
    <source>
        <dbReference type="Proteomes" id="UP000016629"/>
    </source>
</evidence>
<gene>
    <name evidence="4" type="ORF">N573_004160</name>
</gene>
<dbReference type="Proteomes" id="UP000016629">
    <property type="component" value="Chromosome"/>
</dbReference>
<reference evidence="4 5" key="1">
    <citation type="journal article" date="2013" name="Genome Announc.">
        <title>Draft Genome Sequence of Lactobacillus fermentum Strain 3872.</title>
        <authorList>
            <person name="Karlyshev A.V."/>
            <person name="Raju K."/>
            <person name="Abramov V.M."/>
        </authorList>
    </citation>
    <scope>NUCLEOTIDE SEQUENCE [LARGE SCALE GENOMIC DNA]</scope>
    <source>
        <strain evidence="4 5">3872</strain>
    </source>
</reference>
<keyword evidence="2" id="KW-0812">Transmembrane</keyword>
<feature type="domain" description="CAAX prenyl protease 2/Lysostaphin resistance protein A-like" evidence="3">
    <location>
        <begin position="122"/>
        <end position="220"/>
    </location>
</feature>
<feature type="transmembrane region" description="Helical" evidence="2">
    <location>
        <begin position="41"/>
        <end position="62"/>
    </location>
</feature>
<protein>
    <recommendedName>
        <fullName evidence="3">CAAX prenyl protease 2/Lysostaphin resistance protein A-like domain-containing protein</fullName>
    </recommendedName>
</protein>
<dbReference type="RefSeq" id="WP_021350068.1">
    <property type="nucleotide sequence ID" value="NZ_CP011536.1"/>
</dbReference>
<accession>A0A806TAG6</accession>
<dbReference type="EMBL" id="CP011536">
    <property type="protein sequence ID" value="AKM50954.1"/>
    <property type="molecule type" value="Genomic_DNA"/>
</dbReference>
<dbReference type="Pfam" id="PF02517">
    <property type="entry name" value="Rce1-like"/>
    <property type="match status" value="1"/>
</dbReference>
<keyword evidence="2" id="KW-1133">Transmembrane helix</keyword>
<evidence type="ECO:0000256" key="2">
    <source>
        <dbReference type="SAM" id="Phobius"/>
    </source>
</evidence>
<reference evidence="4 5" key="2">
    <citation type="journal article" name="FEMS Microbiol. Lett.">
        <title>Lactobacillus fermentum 3872 genome sequencing reveals plasmid and chromosomal genes potentially involved in a probiotic activity.</title>
        <authorList>
            <person name="Lehri B."/>
            <person name="Seddon A.M."/>
            <person name="Karlyshev A.V."/>
        </authorList>
    </citation>
    <scope>NUCLEOTIDE SEQUENCE [LARGE SCALE GENOMIC DNA]</scope>
    <source>
        <strain evidence="4 5">3872</strain>
    </source>
</reference>
<evidence type="ECO:0000313" key="4">
    <source>
        <dbReference type="EMBL" id="AKM50954.1"/>
    </source>
</evidence>
<dbReference type="GO" id="GO:0080120">
    <property type="term" value="P:CAAX-box protein maturation"/>
    <property type="evidence" value="ECO:0007669"/>
    <property type="project" value="UniProtKB-ARBA"/>
</dbReference>
<comment type="similarity">
    <text evidence="1">Belongs to the UPF0177 family.</text>
</comment>
<dbReference type="AlphaFoldDB" id="A0A806TAG6"/>
<keyword evidence="2" id="KW-0472">Membrane</keyword>
<evidence type="ECO:0000256" key="1">
    <source>
        <dbReference type="ARBA" id="ARBA00009067"/>
    </source>
</evidence>
<feature type="transmembrane region" description="Helical" evidence="2">
    <location>
        <begin position="16"/>
        <end position="35"/>
    </location>
</feature>
<feature type="transmembrane region" description="Helical" evidence="2">
    <location>
        <begin position="207"/>
        <end position="226"/>
    </location>
</feature>
<organism evidence="4 5">
    <name type="scientific">Limosilactobacillus fermentum 3872</name>
    <dbReference type="NCBI Taxonomy" id="1381124"/>
    <lineage>
        <taxon>Bacteria</taxon>
        <taxon>Bacillati</taxon>
        <taxon>Bacillota</taxon>
        <taxon>Bacilli</taxon>
        <taxon>Lactobacillales</taxon>
        <taxon>Lactobacillaceae</taxon>
        <taxon>Limosilactobacillus</taxon>
    </lineage>
</organism>
<dbReference type="InterPro" id="IPR003675">
    <property type="entry name" value="Rce1/LyrA-like_dom"/>
</dbReference>
<name>A0A806TAG6_LIMFE</name>
<feature type="transmembrane region" description="Helical" evidence="2">
    <location>
        <begin position="120"/>
        <end position="144"/>
    </location>
</feature>
<evidence type="ECO:0000259" key="3">
    <source>
        <dbReference type="Pfam" id="PF02517"/>
    </source>
</evidence>
<proteinExistence type="inferred from homology"/>